<evidence type="ECO:0000313" key="2">
    <source>
        <dbReference type="Proteomes" id="UP001156484"/>
    </source>
</evidence>
<dbReference type="Proteomes" id="UP001156484">
    <property type="component" value="Chromosome"/>
</dbReference>
<proteinExistence type="predicted"/>
<evidence type="ECO:0000313" key="1">
    <source>
        <dbReference type="EMBL" id="UYP18251.1"/>
    </source>
</evidence>
<gene>
    <name evidence="1" type="ORF">OED52_16540</name>
</gene>
<dbReference type="EC" id="1.4.3.21" evidence="1"/>
<dbReference type="EMBL" id="CP107551">
    <property type="protein sequence ID" value="UYP18251.1"/>
    <property type="molecule type" value="Genomic_DNA"/>
</dbReference>
<accession>A0ACD4DE06</accession>
<protein>
    <submittedName>
        <fullName evidence="1">Primary-amine oxidase</fullName>
        <ecNumber evidence="1">1.4.3.21</ecNumber>
    </submittedName>
</protein>
<reference evidence="1" key="1">
    <citation type="submission" date="2022-10" db="EMBL/GenBank/DDBJ databases">
        <title>Rhodococcus ferula Z13 complete genome.</title>
        <authorList>
            <person name="Long X."/>
            <person name="Zang M."/>
        </authorList>
    </citation>
    <scope>NUCLEOTIDE SEQUENCE</scope>
    <source>
        <strain evidence="1">Z13</strain>
    </source>
</reference>
<name>A0ACD4DE06_9NOCA</name>
<sequence length="650" mass="72299">MSAYAPTQGKAAASSHPLDPLSREEIDAAVALVRADARTGDRLRFWGATLDEAHARAVLAGAAPAGDRKVGLVVMDYGNDAAWEVDVLLGEESRILDWRAIDPRRPGITSEEARAAAQACRENPEFRAALAKRGITDVSLVMVDAESMGGFVPDKYKDRRVTWGTVWHRVDEDDNGYARPVQGVVPIIDMQTMEVLEVEDHGVVPISEETGNYDNGLWEPDREGLAPLEVVQPEGTSFDVEGWKVTWQGWEFRVGFTHREGLVLYDLTFKGRSVLKRAACNEMYVPYLDSNSTQYRKNFFDWGEYGAGPLTNSLALGCDCLGVIHYFDATVLGGDGVGRTIPQAICMHEEDDSVLWKHTDMRRDVGQVRRARKLIISNFQTVANYDYGFYWSLHQDGTIKLAVKLTGLMSASGIEEGEEAPYGRVVSKNVQTPNHQHFFGLRLDTAIDGPLNRIVEEHAEVEPDPEKNPWGNAVRTVRVPLLNEKDAAQRNDASVSRHWRIESAEHTNRYGEPTGYRLLLPNTTIPFSTPDSVMARRAPFTHNHLWATPYDPAEQYVGGQYPNQAEPGEDGVQVWQQKGRSLDGVELVLWPVIGVMHFPRPEQWPVMPVEQIGFMLEPDGFFDRNPAMDIPAPTPHCSTESGGESACCGS</sequence>
<keyword evidence="2" id="KW-1185">Reference proteome</keyword>
<keyword evidence="1" id="KW-0560">Oxidoreductase</keyword>
<organism evidence="1 2">
    <name type="scientific">Rhodococcus sacchari</name>
    <dbReference type="NCBI Taxonomy" id="2962047"/>
    <lineage>
        <taxon>Bacteria</taxon>
        <taxon>Bacillati</taxon>
        <taxon>Actinomycetota</taxon>
        <taxon>Actinomycetes</taxon>
        <taxon>Mycobacteriales</taxon>
        <taxon>Nocardiaceae</taxon>
        <taxon>Rhodococcus</taxon>
    </lineage>
</organism>